<evidence type="ECO:0000313" key="2">
    <source>
        <dbReference type="EMBL" id="KAG8470225.1"/>
    </source>
</evidence>
<feature type="region of interest" description="Disordered" evidence="1">
    <location>
        <begin position="346"/>
        <end position="492"/>
    </location>
</feature>
<name>A0A8J6CHH9_DIALT</name>
<feature type="region of interest" description="Disordered" evidence="1">
    <location>
        <begin position="587"/>
        <end position="643"/>
    </location>
</feature>
<feature type="compositionally biased region" description="Low complexity" evidence="1">
    <location>
        <begin position="223"/>
        <end position="248"/>
    </location>
</feature>
<feature type="region of interest" description="Disordered" evidence="1">
    <location>
        <begin position="689"/>
        <end position="729"/>
    </location>
</feature>
<organism evidence="2 3">
    <name type="scientific">Diacronema lutheri</name>
    <name type="common">Unicellular marine alga</name>
    <name type="synonym">Monochrysis lutheri</name>
    <dbReference type="NCBI Taxonomy" id="2081491"/>
    <lineage>
        <taxon>Eukaryota</taxon>
        <taxon>Haptista</taxon>
        <taxon>Haptophyta</taxon>
        <taxon>Pavlovophyceae</taxon>
        <taxon>Pavlovales</taxon>
        <taxon>Pavlovaceae</taxon>
        <taxon>Diacronema</taxon>
    </lineage>
</organism>
<feature type="compositionally biased region" description="Low complexity" evidence="1">
    <location>
        <begin position="616"/>
        <end position="629"/>
    </location>
</feature>
<dbReference type="Proteomes" id="UP000751190">
    <property type="component" value="Unassembled WGS sequence"/>
</dbReference>
<dbReference type="OMA" id="HAMITTA"/>
<dbReference type="AlphaFoldDB" id="A0A8J6CHH9"/>
<feature type="compositionally biased region" description="Polar residues" evidence="1">
    <location>
        <begin position="259"/>
        <end position="268"/>
    </location>
</feature>
<gene>
    <name evidence="2" type="ORF">KFE25_008646</name>
</gene>
<protein>
    <submittedName>
        <fullName evidence="2">Uncharacterized protein</fullName>
    </submittedName>
</protein>
<dbReference type="EMBL" id="JAGTXO010000001">
    <property type="protein sequence ID" value="KAG8470225.1"/>
    <property type="molecule type" value="Genomic_DNA"/>
</dbReference>
<accession>A0A8J6CHH9</accession>
<keyword evidence="3" id="KW-1185">Reference proteome</keyword>
<feature type="compositionally biased region" description="Low complexity" evidence="1">
    <location>
        <begin position="356"/>
        <end position="386"/>
    </location>
</feature>
<feature type="compositionally biased region" description="Pro residues" evidence="1">
    <location>
        <begin position="269"/>
        <end position="280"/>
    </location>
</feature>
<feature type="region of interest" description="Disordered" evidence="1">
    <location>
        <begin position="185"/>
        <end position="304"/>
    </location>
</feature>
<feature type="compositionally biased region" description="Acidic residues" evidence="1">
    <location>
        <begin position="387"/>
        <end position="398"/>
    </location>
</feature>
<evidence type="ECO:0000313" key="3">
    <source>
        <dbReference type="Proteomes" id="UP000751190"/>
    </source>
</evidence>
<feature type="compositionally biased region" description="Low complexity" evidence="1">
    <location>
        <begin position="408"/>
        <end position="432"/>
    </location>
</feature>
<sequence>MEATLCCPALGAVEVDQRTLLEVGPLLRDYAHAMHLVYAHFAGRCGLDHAAYLRFAAVFDIHPGILGRETVDAIFFGATEGAPMMGPMPFVQMLVAVALSCYHKQWIVEYCVEKRGRLQYKYADAEKSRTRYHACEMVDELLIAMNLDRPDLLAARLAKAPQPEQPRPLHQPPRQLPHDARACAQPHQLPRPQPEQPRRPAGASNAPTLADPQPPRAHLTPMRARAPAAPSRAGVAAEAGAPASGQPAIGTGALPPTQHARTQITPLVQPQPPQRRPSPRPASAAAPRTAPHDPSAPHRHRTAGAPSLPVHAFVQLDLLTPHTPLRKTHSAGRRASPRRTWLSHVGRSSLNGFGHAAPPGSAPPGARAPRGSAGESSVDEGSVAESSVEEGSVEEGSVEEGGSKARQGDSSSSSGGGSSSSSSSSSSNSSSSRGDDDSTPPTSHVRHWPTDEPSAPPQHAMITTAPLDKDNGGAGEARASPRARRAQSPRNGLMRAYLPAAFSAGRPLSAPPSRAAGAQPAIHAPAAALARGLTLGGVARASDAPVSASGQPRVPVPPPPRVPISGSLPTPRNSWSLAGRALLPAASGTASAPLPPRRVSGSVSAPQPVPSPAPPVCTASAPTAPSPRVLRPGRRPATARERPLELLAAREGVTDAELIARAVALPATRALLGAHPQLGSDFFTFATGAQQQQQSPARASGARRKTVDFSPRGSRATTPSGRVLLSDAPRPRRKLVIEDVASAPQG</sequence>
<proteinExistence type="predicted"/>
<reference evidence="2" key="1">
    <citation type="submission" date="2021-05" db="EMBL/GenBank/DDBJ databases">
        <title>The genome of the haptophyte Pavlova lutheri (Diacronema luteri, Pavlovales) - a model for lipid biosynthesis in eukaryotic algae.</title>
        <authorList>
            <person name="Hulatt C.J."/>
            <person name="Posewitz M.C."/>
        </authorList>
    </citation>
    <scope>NUCLEOTIDE SEQUENCE</scope>
    <source>
        <strain evidence="2">NIVA-4/92</strain>
    </source>
</reference>
<evidence type="ECO:0000256" key="1">
    <source>
        <dbReference type="SAM" id="MobiDB-lite"/>
    </source>
</evidence>
<comment type="caution">
    <text evidence="2">The sequence shown here is derived from an EMBL/GenBank/DDBJ whole genome shotgun (WGS) entry which is preliminary data.</text>
</comment>
<feature type="region of interest" description="Disordered" evidence="1">
    <location>
        <begin position="541"/>
        <end position="575"/>
    </location>
</feature>
<feature type="compositionally biased region" description="Low complexity" evidence="1">
    <location>
        <begin position="689"/>
        <end position="700"/>
    </location>
</feature>